<dbReference type="Proteomes" id="UP000807716">
    <property type="component" value="Unassembled WGS sequence"/>
</dbReference>
<dbReference type="AlphaFoldDB" id="A0A9P6PWW8"/>
<dbReference type="EMBL" id="JAAAJB010000531">
    <property type="protein sequence ID" value="KAG0254213.1"/>
    <property type="molecule type" value="Genomic_DNA"/>
</dbReference>
<comment type="caution">
    <text evidence="1">The sequence shown here is derived from an EMBL/GenBank/DDBJ whole genome shotgun (WGS) entry which is preliminary data.</text>
</comment>
<sequence>MDWTRGRGQRARDAGLQVTLEEAYTLWLEVLDRFVASGLNCRATREELRGALENEKRAPGRSQSVKDLGQVFTLEDAHAVWLATLEQFVAMGIRCRATREEVKEALAKEERYGSSSDRMNRRSGGGCSTFLAAVGGVGMLAGVKVILVTRDGGLENAVLLLRGMRVVAAKSSVAHLVEYLHDRDQVRFSQ</sequence>
<evidence type="ECO:0000313" key="1">
    <source>
        <dbReference type="EMBL" id="KAG0254213.1"/>
    </source>
</evidence>
<organism evidence="1 2">
    <name type="scientific">Actinomortierella ambigua</name>
    <dbReference type="NCBI Taxonomy" id="1343610"/>
    <lineage>
        <taxon>Eukaryota</taxon>
        <taxon>Fungi</taxon>
        <taxon>Fungi incertae sedis</taxon>
        <taxon>Mucoromycota</taxon>
        <taxon>Mortierellomycotina</taxon>
        <taxon>Mortierellomycetes</taxon>
        <taxon>Mortierellales</taxon>
        <taxon>Mortierellaceae</taxon>
        <taxon>Actinomortierella</taxon>
    </lineage>
</organism>
<proteinExistence type="predicted"/>
<accession>A0A9P6PWW8</accession>
<name>A0A9P6PWW8_9FUNG</name>
<reference evidence="1" key="1">
    <citation type="journal article" date="2020" name="Fungal Divers.">
        <title>Resolving the Mortierellaceae phylogeny through synthesis of multi-gene phylogenetics and phylogenomics.</title>
        <authorList>
            <person name="Vandepol N."/>
            <person name="Liber J."/>
            <person name="Desiro A."/>
            <person name="Na H."/>
            <person name="Kennedy M."/>
            <person name="Barry K."/>
            <person name="Grigoriev I.V."/>
            <person name="Miller A.N."/>
            <person name="O'Donnell K."/>
            <person name="Stajich J.E."/>
            <person name="Bonito G."/>
        </authorList>
    </citation>
    <scope>NUCLEOTIDE SEQUENCE</scope>
    <source>
        <strain evidence="1">BC1065</strain>
    </source>
</reference>
<keyword evidence="2" id="KW-1185">Reference proteome</keyword>
<protein>
    <submittedName>
        <fullName evidence="1">Uncharacterized protein</fullName>
    </submittedName>
</protein>
<gene>
    <name evidence="1" type="ORF">DFQ27_006988</name>
</gene>
<evidence type="ECO:0000313" key="2">
    <source>
        <dbReference type="Proteomes" id="UP000807716"/>
    </source>
</evidence>